<dbReference type="EMBL" id="AP026073">
    <property type="protein sequence ID" value="BDM73664.1"/>
    <property type="molecule type" value="Genomic_DNA"/>
</dbReference>
<dbReference type="InterPro" id="IPR009061">
    <property type="entry name" value="DNA-bd_dom_put_sf"/>
</dbReference>
<feature type="domain" description="HTH merR-type" evidence="2">
    <location>
        <begin position="147"/>
        <end position="214"/>
    </location>
</feature>
<keyword evidence="1" id="KW-0238">DNA-binding</keyword>
<dbReference type="Proteomes" id="UP001059597">
    <property type="component" value="Chromosome"/>
</dbReference>
<sequence length="277" mass="30454">MILSSFLPADCTIGSLQSLKQVVTMRPFDLAREHGISTQAVRNYERDGFLPPAERTGSGYRIYTEVHAAALRTFLALIPAYGHATGGQIMNALHRDALDAALVLIDRGHSQLLHDRETLDAVRRAVDHLTAEWEATSDPSSAAATRTIGELAHQLGVTPATVRNWEDAGILTPARDPRTGHRIYRPSDIRDAEFAHLLRRGGYLLDHISAVVRQIRTAGDTATLSAALDDWHHKLTTQGLAMLHAATHLSHYLALLNHPAEQPSTRTYGPPPHPRHT</sequence>
<dbReference type="SMART" id="SM00422">
    <property type="entry name" value="HTH_MERR"/>
    <property type="match status" value="2"/>
</dbReference>
<evidence type="ECO:0000313" key="4">
    <source>
        <dbReference type="Proteomes" id="UP001059597"/>
    </source>
</evidence>
<dbReference type="Pfam" id="PF13411">
    <property type="entry name" value="MerR_1"/>
    <property type="match status" value="1"/>
</dbReference>
<evidence type="ECO:0000259" key="2">
    <source>
        <dbReference type="PROSITE" id="PS50937"/>
    </source>
</evidence>
<dbReference type="PROSITE" id="PS50937">
    <property type="entry name" value="HTH_MERR_2"/>
    <property type="match status" value="2"/>
</dbReference>
<reference evidence="3" key="1">
    <citation type="submission" date="2022-06" db="EMBL/GenBank/DDBJ databases">
        <title>Complete genome sequence of Streptomyces nigrescens HEK616.</title>
        <authorList>
            <person name="Asamizu S."/>
            <person name="Onaka H."/>
        </authorList>
    </citation>
    <scope>NUCLEOTIDE SEQUENCE</scope>
    <source>
        <strain evidence="3">HEK616</strain>
    </source>
</reference>
<evidence type="ECO:0000313" key="3">
    <source>
        <dbReference type="EMBL" id="BDM73664.1"/>
    </source>
</evidence>
<dbReference type="PANTHER" id="PTHR30204">
    <property type="entry name" value="REDOX-CYCLING DRUG-SENSING TRANSCRIPTIONAL ACTIVATOR SOXR"/>
    <property type="match status" value="1"/>
</dbReference>
<protein>
    <submittedName>
        <fullName evidence="3">MerR family transcriptional regulator</fullName>
    </submittedName>
</protein>
<dbReference type="CDD" id="cd04773">
    <property type="entry name" value="HTH_TioE_rpt2"/>
    <property type="match status" value="1"/>
</dbReference>
<gene>
    <name evidence="3" type="ORF">HEK616_71510</name>
</gene>
<dbReference type="PANTHER" id="PTHR30204:SF93">
    <property type="entry name" value="HTH MERR-TYPE DOMAIN-CONTAINING PROTEIN"/>
    <property type="match status" value="1"/>
</dbReference>
<dbReference type="SUPFAM" id="SSF46955">
    <property type="entry name" value="Putative DNA-binding domain"/>
    <property type="match status" value="2"/>
</dbReference>
<dbReference type="Pfam" id="PF00376">
    <property type="entry name" value="MerR"/>
    <property type="match status" value="1"/>
</dbReference>
<dbReference type="InterPro" id="IPR047057">
    <property type="entry name" value="MerR_fam"/>
</dbReference>
<proteinExistence type="predicted"/>
<evidence type="ECO:0000256" key="1">
    <source>
        <dbReference type="ARBA" id="ARBA00023125"/>
    </source>
</evidence>
<dbReference type="PROSITE" id="PS00552">
    <property type="entry name" value="HTH_MERR_1"/>
    <property type="match status" value="1"/>
</dbReference>
<accession>A0ABM8A590</accession>
<keyword evidence="4" id="KW-1185">Reference proteome</keyword>
<feature type="domain" description="HTH merR-type" evidence="2">
    <location>
        <begin position="30"/>
        <end position="72"/>
    </location>
</feature>
<name>A0ABM8A590_STRNI</name>
<dbReference type="InterPro" id="IPR000551">
    <property type="entry name" value="MerR-type_HTH_dom"/>
</dbReference>
<dbReference type="Gene3D" id="1.10.1660.10">
    <property type="match status" value="2"/>
</dbReference>
<organism evidence="3 4">
    <name type="scientific">Streptomyces nigrescens</name>
    <dbReference type="NCBI Taxonomy" id="1920"/>
    <lineage>
        <taxon>Bacteria</taxon>
        <taxon>Bacillati</taxon>
        <taxon>Actinomycetota</taxon>
        <taxon>Actinomycetes</taxon>
        <taxon>Kitasatosporales</taxon>
        <taxon>Streptomycetaceae</taxon>
        <taxon>Streptomyces</taxon>
    </lineage>
</organism>